<sequence length="200" mass="22617">MPSRQQSMNFYKNPGLASLQRASLFISFARWSPKVTTVCPHHHSAGSPATSDLAMPEKDYRARDIPHQARLLDDLVDDVESTASSQKPDILHDPFAWLADICEYTAPRDSALPSKLDEGFLRMTSSREELLQGLWQSAHFYRQEAREARERLCQERMIVDNARQLVRTRIMPTDGHAATLTSEMKIATSAPYVILMTSTP</sequence>
<organism evidence="1 2">
    <name type="scientific">Lepraria finkii</name>
    <dbReference type="NCBI Taxonomy" id="1340010"/>
    <lineage>
        <taxon>Eukaryota</taxon>
        <taxon>Fungi</taxon>
        <taxon>Dikarya</taxon>
        <taxon>Ascomycota</taxon>
        <taxon>Pezizomycotina</taxon>
        <taxon>Lecanoromycetes</taxon>
        <taxon>OSLEUM clade</taxon>
        <taxon>Lecanoromycetidae</taxon>
        <taxon>Lecanorales</taxon>
        <taxon>Lecanorineae</taxon>
        <taxon>Stereocaulaceae</taxon>
        <taxon>Lepraria</taxon>
    </lineage>
</organism>
<accession>A0ABR4BFT3</accession>
<name>A0ABR4BFT3_9LECA</name>
<evidence type="ECO:0000313" key="1">
    <source>
        <dbReference type="EMBL" id="KAL2056590.1"/>
    </source>
</evidence>
<dbReference type="EMBL" id="JBHFEH010000007">
    <property type="protein sequence ID" value="KAL2056590.1"/>
    <property type="molecule type" value="Genomic_DNA"/>
</dbReference>
<keyword evidence="2" id="KW-1185">Reference proteome</keyword>
<proteinExistence type="predicted"/>
<protein>
    <submittedName>
        <fullName evidence="1">Uncharacterized protein</fullName>
    </submittedName>
</protein>
<dbReference type="Proteomes" id="UP001590951">
    <property type="component" value="Unassembled WGS sequence"/>
</dbReference>
<evidence type="ECO:0000313" key="2">
    <source>
        <dbReference type="Proteomes" id="UP001590951"/>
    </source>
</evidence>
<reference evidence="1 2" key="1">
    <citation type="submission" date="2024-09" db="EMBL/GenBank/DDBJ databases">
        <title>Rethinking Asexuality: The Enigmatic Case of Functional Sexual Genes in Lepraria (Stereocaulaceae).</title>
        <authorList>
            <person name="Doellman M."/>
            <person name="Sun Y."/>
            <person name="Barcenas-Pena A."/>
            <person name="Lumbsch H.T."/>
            <person name="Grewe F."/>
        </authorList>
    </citation>
    <scope>NUCLEOTIDE SEQUENCE [LARGE SCALE GENOMIC DNA]</scope>
    <source>
        <strain evidence="1 2">Grewe 0041</strain>
    </source>
</reference>
<gene>
    <name evidence="1" type="ORF">ABVK25_002984</name>
</gene>
<comment type="caution">
    <text evidence="1">The sequence shown here is derived from an EMBL/GenBank/DDBJ whole genome shotgun (WGS) entry which is preliminary data.</text>
</comment>